<gene>
    <name evidence="1" type="ORF">PT974_12005</name>
</gene>
<evidence type="ECO:0000313" key="2">
    <source>
        <dbReference type="Proteomes" id="UP001338125"/>
    </source>
</evidence>
<sequence>MATNHSDPTLQDFGHRRMRGHRGVRPWKYPIRNGAQQSDKSFVNDDMWLASEHVCFTEMNYKVGFTLFALMALGTGQASLPPRARRMLHPTLLAFCIGFWKHGTPTLLPG</sequence>
<organism evidence="1 2">
    <name type="scientific">Cladobotryum mycophilum</name>
    <dbReference type="NCBI Taxonomy" id="491253"/>
    <lineage>
        <taxon>Eukaryota</taxon>
        <taxon>Fungi</taxon>
        <taxon>Dikarya</taxon>
        <taxon>Ascomycota</taxon>
        <taxon>Pezizomycotina</taxon>
        <taxon>Sordariomycetes</taxon>
        <taxon>Hypocreomycetidae</taxon>
        <taxon>Hypocreales</taxon>
        <taxon>Hypocreaceae</taxon>
        <taxon>Cladobotryum</taxon>
    </lineage>
</organism>
<dbReference type="EMBL" id="JAVFKD010000016">
    <property type="protein sequence ID" value="KAK5987870.1"/>
    <property type="molecule type" value="Genomic_DNA"/>
</dbReference>
<evidence type="ECO:0000313" key="1">
    <source>
        <dbReference type="EMBL" id="KAK5987870.1"/>
    </source>
</evidence>
<dbReference type="Proteomes" id="UP001338125">
    <property type="component" value="Unassembled WGS sequence"/>
</dbReference>
<proteinExistence type="predicted"/>
<keyword evidence="2" id="KW-1185">Reference proteome</keyword>
<name>A0ABR0S7W0_9HYPO</name>
<comment type="caution">
    <text evidence="1">The sequence shown here is derived from an EMBL/GenBank/DDBJ whole genome shotgun (WGS) entry which is preliminary data.</text>
</comment>
<protein>
    <submittedName>
        <fullName evidence="1">Uncharacterized protein</fullName>
    </submittedName>
</protein>
<reference evidence="1 2" key="1">
    <citation type="submission" date="2024-01" db="EMBL/GenBank/DDBJ databases">
        <title>Complete genome of Cladobotryum mycophilum ATHUM6906.</title>
        <authorList>
            <person name="Christinaki A.C."/>
            <person name="Myridakis A.I."/>
            <person name="Kouvelis V.N."/>
        </authorList>
    </citation>
    <scope>NUCLEOTIDE SEQUENCE [LARGE SCALE GENOMIC DNA]</scope>
    <source>
        <strain evidence="1 2">ATHUM6906</strain>
    </source>
</reference>
<accession>A0ABR0S7W0</accession>